<evidence type="ECO:0000313" key="4">
    <source>
        <dbReference type="Proteomes" id="UP001177140"/>
    </source>
</evidence>
<dbReference type="Pfam" id="PF21864">
    <property type="entry name" value="MORF_dom"/>
    <property type="match status" value="1"/>
</dbReference>
<proteinExistence type="predicted"/>
<evidence type="ECO:0000256" key="1">
    <source>
        <dbReference type="ARBA" id="ARBA00022946"/>
    </source>
</evidence>
<gene>
    <name evidence="3" type="ORF">MKW94_020107</name>
</gene>
<dbReference type="GO" id="GO:0080156">
    <property type="term" value="P:mitochondrial mRNA modification"/>
    <property type="evidence" value="ECO:0007669"/>
    <property type="project" value="TreeGrafter"/>
</dbReference>
<keyword evidence="4" id="KW-1185">Reference proteome</keyword>
<accession>A0AA41SK96</accession>
<reference evidence="3" key="1">
    <citation type="submission" date="2022-03" db="EMBL/GenBank/DDBJ databases">
        <title>A functionally conserved STORR gene fusion in Papaver species that diverged 16.8 million years ago.</title>
        <authorList>
            <person name="Catania T."/>
        </authorList>
    </citation>
    <scope>NUCLEOTIDE SEQUENCE</scope>
    <source>
        <strain evidence="3">S-191538</strain>
    </source>
</reference>
<evidence type="ECO:0000259" key="2">
    <source>
        <dbReference type="Pfam" id="PF21864"/>
    </source>
</evidence>
<dbReference type="Gene3D" id="3.30.70.80">
    <property type="entry name" value="Peptidase S8 propeptide/proteinase inhibitor I9"/>
    <property type="match status" value="1"/>
</dbReference>
<organism evidence="3 4">
    <name type="scientific">Papaver nudicaule</name>
    <name type="common">Iceland poppy</name>
    <dbReference type="NCBI Taxonomy" id="74823"/>
    <lineage>
        <taxon>Eukaryota</taxon>
        <taxon>Viridiplantae</taxon>
        <taxon>Streptophyta</taxon>
        <taxon>Embryophyta</taxon>
        <taxon>Tracheophyta</taxon>
        <taxon>Spermatophyta</taxon>
        <taxon>Magnoliopsida</taxon>
        <taxon>Ranunculales</taxon>
        <taxon>Papaveraceae</taxon>
        <taxon>Papaveroideae</taxon>
        <taxon>Papaver</taxon>
    </lineage>
</organism>
<dbReference type="InterPro" id="IPR039206">
    <property type="entry name" value="MORF/ORRM1/DAG-like"/>
</dbReference>
<dbReference type="AlphaFoldDB" id="A0AA41SK96"/>
<dbReference type="GO" id="GO:0016554">
    <property type="term" value="P:cytidine to uridine editing"/>
    <property type="evidence" value="ECO:0007669"/>
    <property type="project" value="InterPro"/>
</dbReference>
<name>A0AA41SK96_PAPNU</name>
<evidence type="ECO:0000313" key="3">
    <source>
        <dbReference type="EMBL" id="MCL7037621.1"/>
    </source>
</evidence>
<dbReference type="Proteomes" id="UP001177140">
    <property type="component" value="Unassembled WGS sequence"/>
</dbReference>
<sequence length="227" mass="25161">MATAVCRRGGSLIIKAIPFSSSYRSLITSSSSVSRSYSSYLSRSVRLAALTEFKIRFPIPGGAAASTLRCMSTISSPSDPEPSSKSQSDEHWFIVMEPPQGEPTRDEIIDSYVNTLSKVLGSEEEARMKIYSVSTICYFAFGALVSKELSNKIENLPGVSWVAPDCYMDFANESYGGEPFINGKAVPYDPKCHEEWISNRPARDREELAKQVATWAREYGQDNLKIL</sequence>
<dbReference type="GO" id="GO:0005739">
    <property type="term" value="C:mitochondrion"/>
    <property type="evidence" value="ECO:0007669"/>
    <property type="project" value="TreeGrafter"/>
</dbReference>
<dbReference type="PANTHER" id="PTHR31346">
    <property type="entry name" value="MULTIPLE ORGANELLAR RNA EDITING FACTOR 2, CHLOROPLASTIC-RELATED-RELATED"/>
    <property type="match status" value="1"/>
</dbReference>
<dbReference type="InterPro" id="IPR037045">
    <property type="entry name" value="S8pro/Inhibitor_I9_sf"/>
</dbReference>
<feature type="domain" description="MORF/ORRM1/DAG-like MORF" evidence="2">
    <location>
        <begin position="90"/>
        <end position="180"/>
    </location>
</feature>
<protein>
    <recommendedName>
        <fullName evidence="2">MORF/ORRM1/DAG-like MORF domain-containing protein</fullName>
    </recommendedName>
</protein>
<dbReference type="EMBL" id="JAJJMA010181308">
    <property type="protein sequence ID" value="MCL7037621.1"/>
    <property type="molecule type" value="Genomic_DNA"/>
</dbReference>
<keyword evidence="1" id="KW-0809">Transit peptide</keyword>
<comment type="caution">
    <text evidence="3">The sequence shown here is derived from an EMBL/GenBank/DDBJ whole genome shotgun (WGS) entry which is preliminary data.</text>
</comment>
<dbReference type="PANTHER" id="PTHR31346:SF4">
    <property type="entry name" value="MULTIPLE ORGANELLAR RNA EDITING FACTOR 8, CHLOROPLASTIC_MITOCHONDRIAL"/>
    <property type="match status" value="1"/>
</dbReference>
<dbReference type="InterPro" id="IPR054059">
    <property type="entry name" value="MORF/ORRM1/DAG-like_MORF"/>
</dbReference>